<gene>
    <name evidence="2" type="ORF">FA13DRAFT_1476412</name>
</gene>
<accession>A0A4Y7SL46</accession>
<proteinExistence type="predicted"/>
<comment type="caution">
    <text evidence="2">The sequence shown here is derived from an EMBL/GenBank/DDBJ whole genome shotgun (WGS) entry which is preliminary data.</text>
</comment>
<organism evidence="2 3">
    <name type="scientific">Coprinellus micaceus</name>
    <name type="common">Glistening ink-cap mushroom</name>
    <name type="synonym">Coprinus micaceus</name>
    <dbReference type="NCBI Taxonomy" id="71717"/>
    <lineage>
        <taxon>Eukaryota</taxon>
        <taxon>Fungi</taxon>
        <taxon>Dikarya</taxon>
        <taxon>Basidiomycota</taxon>
        <taxon>Agaricomycotina</taxon>
        <taxon>Agaricomycetes</taxon>
        <taxon>Agaricomycetidae</taxon>
        <taxon>Agaricales</taxon>
        <taxon>Agaricineae</taxon>
        <taxon>Psathyrellaceae</taxon>
        <taxon>Coprinellus</taxon>
    </lineage>
</organism>
<name>A0A4Y7SL46_COPMI</name>
<feature type="signal peptide" evidence="1">
    <location>
        <begin position="1"/>
        <end position="20"/>
    </location>
</feature>
<reference evidence="2 3" key="1">
    <citation type="journal article" date="2019" name="Nat. Ecol. Evol.">
        <title>Megaphylogeny resolves global patterns of mushroom evolution.</title>
        <authorList>
            <person name="Varga T."/>
            <person name="Krizsan K."/>
            <person name="Foldi C."/>
            <person name="Dima B."/>
            <person name="Sanchez-Garcia M."/>
            <person name="Sanchez-Ramirez S."/>
            <person name="Szollosi G.J."/>
            <person name="Szarkandi J.G."/>
            <person name="Papp V."/>
            <person name="Albert L."/>
            <person name="Andreopoulos W."/>
            <person name="Angelini C."/>
            <person name="Antonin V."/>
            <person name="Barry K.W."/>
            <person name="Bougher N.L."/>
            <person name="Buchanan P."/>
            <person name="Buyck B."/>
            <person name="Bense V."/>
            <person name="Catcheside P."/>
            <person name="Chovatia M."/>
            <person name="Cooper J."/>
            <person name="Damon W."/>
            <person name="Desjardin D."/>
            <person name="Finy P."/>
            <person name="Geml J."/>
            <person name="Haridas S."/>
            <person name="Hughes K."/>
            <person name="Justo A."/>
            <person name="Karasinski D."/>
            <person name="Kautmanova I."/>
            <person name="Kiss B."/>
            <person name="Kocsube S."/>
            <person name="Kotiranta H."/>
            <person name="LaButti K.M."/>
            <person name="Lechner B.E."/>
            <person name="Liimatainen K."/>
            <person name="Lipzen A."/>
            <person name="Lukacs Z."/>
            <person name="Mihaltcheva S."/>
            <person name="Morgado L.N."/>
            <person name="Niskanen T."/>
            <person name="Noordeloos M.E."/>
            <person name="Ohm R.A."/>
            <person name="Ortiz-Santana B."/>
            <person name="Ovrebo C."/>
            <person name="Racz N."/>
            <person name="Riley R."/>
            <person name="Savchenko A."/>
            <person name="Shiryaev A."/>
            <person name="Soop K."/>
            <person name="Spirin V."/>
            <person name="Szebenyi C."/>
            <person name="Tomsovsky M."/>
            <person name="Tulloss R.E."/>
            <person name="Uehling J."/>
            <person name="Grigoriev I.V."/>
            <person name="Vagvolgyi C."/>
            <person name="Papp T."/>
            <person name="Martin F.M."/>
            <person name="Miettinen O."/>
            <person name="Hibbett D.S."/>
            <person name="Nagy L.G."/>
        </authorList>
    </citation>
    <scope>NUCLEOTIDE SEQUENCE [LARGE SCALE GENOMIC DNA]</scope>
    <source>
        <strain evidence="2 3">FP101781</strain>
    </source>
</reference>
<feature type="chain" id="PRO_5021449345" evidence="1">
    <location>
        <begin position="21"/>
        <end position="70"/>
    </location>
</feature>
<keyword evidence="1" id="KW-0732">Signal</keyword>
<protein>
    <submittedName>
        <fullName evidence="2">Uncharacterized protein</fullName>
    </submittedName>
</protein>
<evidence type="ECO:0000313" key="3">
    <source>
        <dbReference type="Proteomes" id="UP000298030"/>
    </source>
</evidence>
<evidence type="ECO:0000256" key="1">
    <source>
        <dbReference type="SAM" id="SignalP"/>
    </source>
</evidence>
<sequence>MHRRGPWFNFQTILILCAWGERDPDAFSWPFSPRHDLYRIPWARVGDSLKCSCAATSLEYIDENLWRPEY</sequence>
<dbReference type="AlphaFoldDB" id="A0A4Y7SL46"/>
<dbReference type="Proteomes" id="UP000298030">
    <property type="component" value="Unassembled WGS sequence"/>
</dbReference>
<keyword evidence="3" id="KW-1185">Reference proteome</keyword>
<dbReference type="EMBL" id="QPFP01000089">
    <property type="protein sequence ID" value="TEB22566.1"/>
    <property type="molecule type" value="Genomic_DNA"/>
</dbReference>
<evidence type="ECO:0000313" key="2">
    <source>
        <dbReference type="EMBL" id="TEB22566.1"/>
    </source>
</evidence>